<dbReference type="RefSeq" id="WP_284055336.1">
    <property type="nucleotide sequence ID" value="NZ_JAMSLR010000001.1"/>
</dbReference>
<feature type="region of interest" description="Disordered" evidence="18">
    <location>
        <begin position="546"/>
        <end position="583"/>
    </location>
</feature>
<dbReference type="GO" id="GO:0046872">
    <property type="term" value="F:metal ion binding"/>
    <property type="evidence" value="ECO:0007669"/>
    <property type="project" value="UniProtKB-KW"/>
</dbReference>
<dbReference type="PROSITE" id="PS50855">
    <property type="entry name" value="COX1"/>
    <property type="match status" value="1"/>
</dbReference>
<evidence type="ECO:0000256" key="15">
    <source>
        <dbReference type="ARBA" id="ARBA00047816"/>
    </source>
</evidence>
<evidence type="ECO:0000256" key="5">
    <source>
        <dbReference type="ARBA" id="ARBA00022617"/>
    </source>
</evidence>
<evidence type="ECO:0000256" key="16">
    <source>
        <dbReference type="RuleBase" id="RU000370"/>
    </source>
</evidence>
<evidence type="ECO:0000313" key="20">
    <source>
        <dbReference type="EMBL" id="MCM8747551.1"/>
    </source>
</evidence>
<feature type="transmembrane region" description="Helical" evidence="17">
    <location>
        <begin position="619"/>
        <end position="640"/>
    </location>
</feature>
<feature type="domain" description="Cytochrome oxidase subunit I profile" evidence="19">
    <location>
        <begin position="15"/>
        <end position="528"/>
    </location>
</feature>
<keyword evidence="12 17" id="KW-0408">Iron</keyword>
<evidence type="ECO:0000256" key="14">
    <source>
        <dbReference type="ARBA" id="ARBA00023136"/>
    </source>
</evidence>
<dbReference type="GO" id="GO:0004129">
    <property type="term" value="F:cytochrome-c oxidase activity"/>
    <property type="evidence" value="ECO:0007669"/>
    <property type="project" value="UniProtKB-EC"/>
</dbReference>
<comment type="catalytic activity">
    <reaction evidence="15 17">
        <text>4 Fe(II)-[cytochrome c] + O2 + 8 H(+)(in) = 4 Fe(III)-[cytochrome c] + 2 H2O + 4 H(+)(out)</text>
        <dbReference type="Rhea" id="RHEA:11436"/>
        <dbReference type="Rhea" id="RHEA-COMP:10350"/>
        <dbReference type="Rhea" id="RHEA-COMP:14399"/>
        <dbReference type="ChEBI" id="CHEBI:15377"/>
        <dbReference type="ChEBI" id="CHEBI:15378"/>
        <dbReference type="ChEBI" id="CHEBI:15379"/>
        <dbReference type="ChEBI" id="CHEBI:29033"/>
        <dbReference type="ChEBI" id="CHEBI:29034"/>
        <dbReference type="EC" id="7.1.1.9"/>
    </reaction>
</comment>
<gene>
    <name evidence="20" type="primary">ctaD</name>
    <name evidence="20" type="ORF">NET02_00165</name>
</gene>
<feature type="transmembrane region" description="Helical" evidence="17">
    <location>
        <begin position="160"/>
        <end position="186"/>
    </location>
</feature>
<evidence type="ECO:0000256" key="17">
    <source>
        <dbReference type="RuleBase" id="RU363061"/>
    </source>
</evidence>
<dbReference type="NCBIfam" id="TIGR02891">
    <property type="entry name" value="CtaD_CoxA"/>
    <property type="match status" value="1"/>
</dbReference>
<reference evidence="20" key="1">
    <citation type="submission" date="2022-06" db="EMBL/GenBank/DDBJ databases">
        <title>CFH 74404 Thermomicrobiaceae sp.</title>
        <authorList>
            <person name="Ming H."/>
            <person name="Li W.-J."/>
            <person name="Zhao Z."/>
        </authorList>
    </citation>
    <scope>NUCLEOTIDE SEQUENCE</scope>
    <source>
        <strain evidence="20">CFH 74404</strain>
    </source>
</reference>
<comment type="caution">
    <text evidence="20">The sequence shown here is derived from an EMBL/GenBank/DDBJ whole genome shotgun (WGS) entry which is preliminary data.</text>
</comment>
<dbReference type="InterPro" id="IPR036927">
    <property type="entry name" value="Cyt_c_oxase-like_su1_sf"/>
</dbReference>
<keyword evidence="8 17" id="KW-0479">Metal-binding</keyword>
<dbReference type="InterPro" id="IPR014241">
    <property type="entry name" value="Cyt_c_oxidase_su1_bac"/>
</dbReference>
<keyword evidence="9" id="KW-1278">Translocase</keyword>
<keyword evidence="6 16" id="KW-0679">Respiratory chain</keyword>
<dbReference type="EC" id="7.1.1.9" evidence="17"/>
<dbReference type="Pfam" id="PF00115">
    <property type="entry name" value="COX1"/>
    <property type="match status" value="1"/>
</dbReference>
<evidence type="ECO:0000256" key="4">
    <source>
        <dbReference type="ARBA" id="ARBA00022475"/>
    </source>
</evidence>
<feature type="transmembrane region" description="Helical" evidence="17">
    <location>
        <begin position="113"/>
        <end position="135"/>
    </location>
</feature>
<name>A0AA41W9I8_9BACT</name>
<evidence type="ECO:0000256" key="18">
    <source>
        <dbReference type="SAM" id="MobiDB-lite"/>
    </source>
</evidence>
<feature type="transmembrane region" description="Helical" evidence="17">
    <location>
        <begin position="391"/>
        <end position="411"/>
    </location>
</feature>
<dbReference type="PRINTS" id="PR01165">
    <property type="entry name" value="CYCOXIDASEI"/>
</dbReference>
<evidence type="ECO:0000256" key="1">
    <source>
        <dbReference type="ARBA" id="ARBA00004651"/>
    </source>
</evidence>
<dbReference type="CDD" id="cd01662">
    <property type="entry name" value="Ubiquinol_Oxidase_I"/>
    <property type="match status" value="1"/>
</dbReference>
<evidence type="ECO:0000256" key="2">
    <source>
        <dbReference type="ARBA" id="ARBA00004673"/>
    </source>
</evidence>
<feature type="transmembrane region" description="Helical" evidence="17">
    <location>
        <begin position="32"/>
        <end position="52"/>
    </location>
</feature>
<dbReference type="InterPro" id="IPR000883">
    <property type="entry name" value="Cyt_C_Oxase_1"/>
</dbReference>
<keyword evidence="5 16" id="KW-0349">Heme</keyword>
<dbReference type="GO" id="GO:0005886">
    <property type="term" value="C:plasma membrane"/>
    <property type="evidence" value="ECO:0007669"/>
    <property type="project" value="UniProtKB-SubCell"/>
</dbReference>
<dbReference type="Gene3D" id="1.10.287.70">
    <property type="match status" value="1"/>
</dbReference>
<feature type="transmembrane region" description="Helical" evidence="17">
    <location>
        <begin position="465"/>
        <end position="486"/>
    </location>
</feature>
<keyword evidence="14 17" id="KW-0472">Membrane</keyword>
<evidence type="ECO:0000256" key="12">
    <source>
        <dbReference type="ARBA" id="ARBA00023004"/>
    </source>
</evidence>
<accession>A0AA41W9I8</accession>
<dbReference type="EMBL" id="JAMSLR010000001">
    <property type="protein sequence ID" value="MCM8747551.1"/>
    <property type="molecule type" value="Genomic_DNA"/>
</dbReference>
<comment type="subcellular location">
    <subcellularLocation>
        <location evidence="1 17">Cell membrane</location>
        <topology evidence="1 17">Multi-pass membrane protein</topology>
    </subcellularLocation>
</comment>
<feature type="transmembrane region" description="Helical" evidence="17">
    <location>
        <begin position="198"/>
        <end position="225"/>
    </location>
</feature>
<dbReference type="Proteomes" id="UP001165306">
    <property type="component" value="Unassembled WGS sequence"/>
</dbReference>
<evidence type="ECO:0000259" key="19">
    <source>
        <dbReference type="PROSITE" id="PS50855"/>
    </source>
</evidence>
<keyword evidence="11 17" id="KW-1133">Transmembrane helix</keyword>
<dbReference type="SUPFAM" id="SSF81442">
    <property type="entry name" value="Cytochrome c oxidase subunit I-like"/>
    <property type="match status" value="1"/>
</dbReference>
<keyword evidence="13 17" id="KW-0186">Copper</keyword>
<keyword evidence="4 17" id="KW-1003">Cell membrane</keyword>
<evidence type="ECO:0000256" key="8">
    <source>
        <dbReference type="ARBA" id="ARBA00022723"/>
    </source>
</evidence>
<evidence type="ECO:0000256" key="7">
    <source>
        <dbReference type="ARBA" id="ARBA00022692"/>
    </source>
</evidence>
<dbReference type="Gene3D" id="1.20.210.10">
    <property type="entry name" value="Cytochrome c oxidase-like, subunit I domain"/>
    <property type="match status" value="1"/>
</dbReference>
<feature type="transmembrane region" description="Helical" evidence="17">
    <location>
        <begin position="351"/>
        <end position="371"/>
    </location>
</feature>
<keyword evidence="10 16" id="KW-0249">Electron transport</keyword>
<comment type="function">
    <text evidence="17">Cytochrome c oxidase is the component of the respiratory chain that catalyzes the reduction of oxygen to water. Subunits 1-3 form the functional core of the enzyme complex. CO I is the catalytic subunit of the enzyme. Electrons originating in cytochrome c are transferred via the copper A center of subunit 2 and heme A of subunit 1 to the bimetallic center formed by heme A3 and copper B.</text>
</comment>
<sequence length="649" mass="71410">MVESALKLERARYERSALVEWLTTVDHKKIGILYFWSSLAFLLIGGLLALLIRTQLIVPDNTFLGPQTYNEVFTMHGTIMIFLVVMPLNAAFFNFFVPLMIGARDVAFPRLNAFSYWAFLFGSLLLLSSFLFGAAPDGGWFGYANLTSSRLYSPGLNIDFWVMGLQVLGVATLASALNFFVTIVNMRAPGMSLMRMPVFVWMTLVTAVLILLAFPSLTVGLVMIMFDRYFGTNFFNPAAGGDPVIWQHLFWIFGHPEVYILILPPMGMISEILPTFSRKPLFGYTFVVFAGIVIAFLSFGVWAHHMFAVGLGPVPNAVFATTTMLIAIPTGVKIFNWLGTLWGGAIEMKTALLFAASFIAMFTIGGISGVMHASVPVDYWQTDSYFVVAHFHYVLFGGSLLAIMAAIYYWFPKMFGRMLDERLGKLHFWLTLIGFNLTFFPMHFLGVDGMPRRVFTYSADMGWDLWNLVASIGAYLLGASTLLLFVNMLTTLRKPADAPADPWDGRTLEWAIPSPPPAHNFDVVPVVRGRDAFWIEKYGAEEVVGPAPERHGAESGHNPHNPHNAGSGDEAGHGSSAGHGQSAHIHLPPPSWFPLTTAAGLTLMGAGMVVHATESLASLGFPIVGLGIAMVVVSLLGWTFEPIHEESHA</sequence>
<dbReference type="GO" id="GO:0020037">
    <property type="term" value="F:heme binding"/>
    <property type="evidence" value="ECO:0007669"/>
    <property type="project" value="InterPro"/>
</dbReference>
<dbReference type="PANTHER" id="PTHR10422">
    <property type="entry name" value="CYTOCHROME C OXIDASE SUBUNIT 1"/>
    <property type="match status" value="1"/>
</dbReference>
<organism evidence="20 21">
    <name type="scientific">Thermalbibacter longus</name>
    <dbReference type="NCBI Taxonomy" id="2951981"/>
    <lineage>
        <taxon>Bacteria</taxon>
        <taxon>Pseudomonadati</taxon>
        <taxon>Thermomicrobiota</taxon>
        <taxon>Thermomicrobia</taxon>
        <taxon>Thermomicrobiales</taxon>
        <taxon>Thermomicrobiaceae</taxon>
        <taxon>Thermalbibacter</taxon>
    </lineage>
</organism>
<keyword evidence="7 16" id="KW-0812">Transmembrane</keyword>
<dbReference type="PANTHER" id="PTHR10422:SF18">
    <property type="entry name" value="CYTOCHROME C OXIDASE SUBUNIT 1"/>
    <property type="match status" value="1"/>
</dbReference>
<feature type="transmembrane region" description="Helical" evidence="17">
    <location>
        <begin position="423"/>
        <end position="445"/>
    </location>
</feature>
<dbReference type="InterPro" id="IPR023615">
    <property type="entry name" value="Cyt_c_Oxase_su1_BS"/>
</dbReference>
<dbReference type="PROSITE" id="PS00077">
    <property type="entry name" value="COX1_CUB"/>
    <property type="match status" value="1"/>
</dbReference>
<keyword evidence="21" id="KW-1185">Reference proteome</keyword>
<evidence type="ECO:0000256" key="10">
    <source>
        <dbReference type="ARBA" id="ARBA00022982"/>
    </source>
</evidence>
<dbReference type="FunFam" id="1.20.210.10:FF:000006">
    <property type="entry name" value="Cytochrome c oxidase subunit 1"/>
    <property type="match status" value="1"/>
</dbReference>
<evidence type="ECO:0000256" key="3">
    <source>
        <dbReference type="ARBA" id="ARBA00022448"/>
    </source>
</evidence>
<dbReference type="AlphaFoldDB" id="A0AA41W9I8"/>
<keyword evidence="3 16" id="KW-0813">Transport</keyword>
<dbReference type="GO" id="GO:0009060">
    <property type="term" value="P:aerobic respiration"/>
    <property type="evidence" value="ECO:0007669"/>
    <property type="project" value="InterPro"/>
</dbReference>
<proteinExistence type="inferred from homology"/>
<feature type="compositionally biased region" description="Low complexity" evidence="18">
    <location>
        <begin position="565"/>
        <end position="583"/>
    </location>
</feature>
<dbReference type="GO" id="GO:0015990">
    <property type="term" value="P:electron transport coupled proton transport"/>
    <property type="evidence" value="ECO:0007669"/>
    <property type="project" value="InterPro"/>
</dbReference>
<evidence type="ECO:0000256" key="6">
    <source>
        <dbReference type="ARBA" id="ARBA00022660"/>
    </source>
</evidence>
<feature type="transmembrane region" description="Helical" evidence="17">
    <location>
        <begin position="317"/>
        <end position="339"/>
    </location>
</feature>
<comment type="similarity">
    <text evidence="16">Belongs to the heme-copper respiratory oxidase family.</text>
</comment>
<evidence type="ECO:0000313" key="21">
    <source>
        <dbReference type="Proteomes" id="UP001165306"/>
    </source>
</evidence>
<evidence type="ECO:0000256" key="11">
    <source>
        <dbReference type="ARBA" id="ARBA00022989"/>
    </source>
</evidence>
<dbReference type="GO" id="GO:0022904">
    <property type="term" value="P:respiratory electron transport chain"/>
    <property type="evidence" value="ECO:0007669"/>
    <property type="project" value="TreeGrafter"/>
</dbReference>
<dbReference type="InterPro" id="IPR023616">
    <property type="entry name" value="Cyt_c_oxase-like_su1_dom"/>
</dbReference>
<evidence type="ECO:0000256" key="9">
    <source>
        <dbReference type="ARBA" id="ARBA00022967"/>
    </source>
</evidence>
<feature type="transmembrane region" description="Helical" evidence="17">
    <location>
        <begin position="72"/>
        <end position="101"/>
    </location>
</feature>
<feature type="transmembrane region" description="Helical" evidence="17">
    <location>
        <begin position="245"/>
        <end position="269"/>
    </location>
</feature>
<protein>
    <recommendedName>
        <fullName evidence="17">Cytochrome c oxidase subunit 1</fullName>
        <ecNumber evidence="17">7.1.1.9</ecNumber>
    </recommendedName>
</protein>
<evidence type="ECO:0000256" key="13">
    <source>
        <dbReference type="ARBA" id="ARBA00023008"/>
    </source>
</evidence>
<feature type="transmembrane region" description="Helical" evidence="17">
    <location>
        <begin position="281"/>
        <end position="305"/>
    </location>
</feature>
<comment type="pathway">
    <text evidence="2 17">Energy metabolism; oxidative phosphorylation.</text>
</comment>